<evidence type="ECO:0000313" key="1">
    <source>
        <dbReference type="EMBL" id="QTD51265.1"/>
    </source>
</evidence>
<keyword evidence="2" id="KW-1185">Reference proteome</keyword>
<dbReference type="Proteomes" id="UP000663929">
    <property type="component" value="Chromosome"/>
</dbReference>
<reference evidence="1" key="1">
    <citation type="submission" date="2021-03" db="EMBL/GenBank/DDBJ databases">
        <title>Acanthopleuribacteraceae sp. M133.</title>
        <authorList>
            <person name="Wang G."/>
        </authorList>
    </citation>
    <scope>NUCLEOTIDE SEQUENCE</scope>
    <source>
        <strain evidence="1">M133</strain>
    </source>
</reference>
<proteinExistence type="predicted"/>
<organism evidence="1 2">
    <name type="scientific">Sulfidibacter corallicola</name>
    <dbReference type="NCBI Taxonomy" id="2818388"/>
    <lineage>
        <taxon>Bacteria</taxon>
        <taxon>Pseudomonadati</taxon>
        <taxon>Acidobacteriota</taxon>
        <taxon>Holophagae</taxon>
        <taxon>Acanthopleuribacterales</taxon>
        <taxon>Acanthopleuribacteraceae</taxon>
        <taxon>Sulfidibacter</taxon>
    </lineage>
</organism>
<gene>
    <name evidence="1" type="ORF">J3U87_02255</name>
</gene>
<name>A0A8A4TXL5_SULCO</name>
<accession>A0A8A4TXL5</accession>
<dbReference type="AlphaFoldDB" id="A0A8A4TXL5"/>
<dbReference type="RefSeq" id="WP_237381397.1">
    <property type="nucleotide sequence ID" value="NZ_CP071793.1"/>
</dbReference>
<dbReference type="EMBL" id="CP071793">
    <property type="protein sequence ID" value="QTD51265.1"/>
    <property type="molecule type" value="Genomic_DNA"/>
</dbReference>
<dbReference type="KEGG" id="scor:J3U87_02255"/>
<evidence type="ECO:0000313" key="2">
    <source>
        <dbReference type="Proteomes" id="UP000663929"/>
    </source>
</evidence>
<sequence>MRVIIFLCLLTLWQPVIEPSMAFDREEGKSLIERLVDIRPSDREVMFIEMMFASKYRSIFFEGDDLAAMAKMVRRTGDRRFAKQFGTDAKYRSWLLDNLKEMQVYSETKRDDLENLATRMASASLDMNATLNNTSKRKLLYLIQYAAEKRPTEVVVDNPKSIRVFQLLEVLRTEYNSRG</sequence>
<protein>
    <submittedName>
        <fullName evidence="1">Uncharacterized protein</fullName>
    </submittedName>
</protein>